<gene>
    <name evidence="12" type="ORF">FCN74_05665</name>
</gene>
<dbReference type="Pfam" id="PF07992">
    <property type="entry name" value="Pyr_redox_2"/>
    <property type="match status" value="1"/>
</dbReference>
<keyword evidence="9" id="KW-1133">Transmembrane helix</keyword>
<proteinExistence type="inferred from homology"/>
<accession>A0A4U5TSU6</accession>
<evidence type="ECO:0000313" key="12">
    <source>
        <dbReference type="EMBL" id="TKS56524.1"/>
    </source>
</evidence>
<dbReference type="PANTHER" id="PTHR43706">
    <property type="entry name" value="NADH DEHYDROGENASE"/>
    <property type="match status" value="1"/>
</dbReference>
<keyword evidence="6" id="KW-0560">Oxidoreductase</keyword>
<sequence>MNIPDSKDPRVVVIGGGFGGMSVTRKLLNKPVQLVLIDKRNYHTFQPLLYQVSTSGLEPDSIAFPLRKFLNRSKNGYFRMAEVNQIHAEKHLIETNIGTLNYDYLVIATGSKTNFFGNENVEKNAVWMKTVPQALNLRSLIFESLEQAAITEEKEKRKALLTFVIAGAGPTGVELSGAIAELRNHIIKKDYKDFDASELEIHLIEGANRVLPPMSEESSADAHKYLTEMGVQIHLETMVKDYKNCEVTTNNGETISSENFIWSAGVHGAPVQGLKAESLINCANRYKVNTFNQVEGYENVFAIGDIALMHSVDYPKGHPMVAQPAIQQGRQLAKNILNIIKGEKMQPFEYNDKGSMATIGRNKAVVDIGKFQLGGFIAWYIWMFVHLWFLIGIKNRLVTFLNWVYNYINYDRSERLIIRPFKRNRAKMEDVE</sequence>
<evidence type="ECO:0000259" key="11">
    <source>
        <dbReference type="Pfam" id="PF22366"/>
    </source>
</evidence>
<evidence type="ECO:0000256" key="4">
    <source>
        <dbReference type="ARBA" id="ARBA00022827"/>
    </source>
</evidence>
<evidence type="ECO:0000256" key="9">
    <source>
        <dbReference type="SAM" id="Phobius"/>
    </source>
</evidence>
<dbReference type="GO" id="GO:0050136">
    <property type="term" value="F:NADH dehydrogenase (quinone) (non-electrogenic) activity"/>
    <property type="evidence" value="ECO:0007669"/>
    <property type="project" value="UniProtKB-EC"/>
</dbReference>
<keyword evidence="9" id="KW-0812">Transmembrane</keyword>
<evidence type="ECO:0000256" key="1">
    <source>
        <dbReference type="ARBA" id="ARBA00005272"/>
    </source>
</evidence>
<dbReference type="InterPro" id="IPR045024">
    <property type="entry name" value="NDH-2"/>
</dbReference>
<dbReference type="SUPFAM" id="SSF51905">
    <property type="entry name" value="FAD/NAD(P)-binding domain"/>
    <property type="match status" value="1"/>
</dbReference>
<name>A0A4U5TSU6_9FLAO</name>
<feature type="domain" description="FAD/NAD(P)-binding" evidence="10">
    <location>
        <begin position="10"/>
        <end position="329"/>
    </location>
</feature>
<evidence type="ECO:0000256" key="8">
    <source>
        <dbReference type="ARBA" id="ARBA00047599"/>
    </source>
</evidence>
<keyword evidence="9" id="KW-0472">Membrane</keyword>
<evidence type="ECO:0000259" key="10">
    <source>
        <dbReference type="Pfam" id="PF07992"/>
    </source>
</evidence>
<evidence type="ECO:0000256" key="6">
    <source>
        <dbReference type="ARBA" id="ARBA00023002"/>
    </source>
</evidence>
<dbReference type="InterPro" id="IPR054585">
    <property type="entry name" value="NDH2-like_C"/>
</dbReference>
<keyword evidence="7" id="KW-0520">NAD</keyword>
<dbReference type="Gene3D" id="3.50.50.100">
    <property type="match status" value="1"/>
</dbReference>
<feature type="transmembrane region" description="Helical" evidence="9">
    <location>
        <begin position="371"/>
        <end position="391"/>
    </location>
</feature>
<evidence type="ECO:0000256" key="7">
    <source>
        <dbReference type="ARBA" id="ARBA00023027"/>
    </source>
</evidence>
<dbReference type="EMBL" id="SWMU01000002">
    <property type="protein sequence ID" value="TKS56524.1"/>
    <property type="molecule type" value="Genomic_DNA"/>
</dbReference>
<evidence type="ECO:0000256" key="3">
    <source>
        <dbReference type="ARBA" id="ARBA00022630"/>
    </source>
</evidence>
<protein>
    <recommendedName>
        <fullName evidence="2">NADH:ubiquinone reductase (non-electrogenic)</fullName>
        <ecNumber evidence="2">1.6.5.9</ecNumber>
    </recommendedName>
</protein>
<evidence type="ECO:0000313" key="13">
    <source>
        <dbReference type="Proteomes" id="UP000306552"/>
    </source>
</evidence>
<dbReference type="InterPro" id="IPR036188">
    <property type="entry name" value="FAD/NAD-bd_sf"/>
</dbReference>
<organism evidence="12 13">
    <name type="scientific">Mesohalobacter halotolerans</name>
    <dbReference type="NCBI Taxonomy" id="1883405"/>
    <lineage>
        <taxon>Bacteria</taxon>
        <taxon>Pseudomonadati</taxon>
        <taxon>Bacteroidota</taxon>
        <taxon>Flavobacteriia</taxon>
        <taxon>Flavobacteriales</taxon>
        <taxon>Flavobacteriaceae</taxon>
        <taxon>Mesohalobacter</taxon>
    </lineage>
</organism>
<dbReference type="AlphaFoldDB" id="A0A4U5TSU6"/>
<comment type="similarity">
    <text evidence="1">Belongs to the NADH dehydrogenase family.</text>
</comment>
<dbReference type="InterPro" id="IPR023753">
    <property type="entry name" value="FAD/NAD-binding_dom"/>
</dbReference>
<keyword evidence="5" id="KW-0809">Transit peptide</keyword>
<dbReference type="Proteomes" id="UP000306552">
    <property type="component" value="Unassembled WGS sequence"/>
</dbReference>
<keyword evidence="13" id="KW-1185">Reference proteome</keyword>
<dbReference type="Pfam" id="PF22366">
    <property type="entry name" value="NDH2_C"/>
    <property type="match status" value="1"/>
</dbReference>
<feature type="domain" description="External alternative NADH-ubiquinone oxidoreductase-like C-terminal" evidence="11">
    <location>
        <begin position="353"/>
        <end position="407"/>
    </location>
</feature>
<dbReference type="PANTHER" id="PTHR43706:SF47">
    <property type="entry name" value="EXTERNAL NADH-UBIQUINONE OXIDOREDUCTASE 1, MITOCHONDRIAL-RELATED"/>
    <property type="match status" value="1"/>
</dbReference>
<dbReference type="OrthoDB" id="9781621at2"/>
<keyword evidence="4" id="KW-0274">FAD</keyword>
<keyword evidence="3" id="KW-0285">Flavoprotein</keyword>
<dbReference type="RefSeq" id="WP_138931626.1">
    <property type="nucleotide sequence ID" value="NZ_SWMU01000002.1"/>
</dbReference>
<comment type="catalytic activity">
    <reaction evidence="8">
        <text>a quinone + NADH + H(+) = a quinol + NAD(+)</text>
        <dbReference type="Rhea" id="RHEA:46160"/>
        <dbReference type="ChEBI" id="CHEBI:15378"/>
        <dbReference type="ChEBI" id="CHEBI:24646"/>
        <dbReference type="ChEBI" id="CHEBI:57540"/>
        <dbReference type="ChEBI" id="CHEBI:57945"/>
        <dbReference type="ChEBI" id="CHEBI:132124"/>
        <dbReference type="EC" id="1.6.5.9"/>
    </reaction>
</comment>
<dbReference type="PRINTS" id="PR00411">
    <property type="entry name" value="PNDRDTASEI"/>
</dbReference>
<dbReference type="PRINTS" id="PR00368">
    <property type="entry name" value="FADPNR"/>
</dbReference>
<reference evidence="12 13" key="1">
    <citation type="submission" date="2019-04" db="EMBL/GenBank/DDBJ databases">
        <title>Psychroflexus halotolerans sp. nov., isolated from a marine solar saltern.</title>
        <authorList>
            <person name="Feng X."/>
        </authorList>
    </citation>
    <scope>NUCLEOTIDE SEQUENCE [LARGE SCALE GENOMIC DNA]</scope>
    <source>
        <strain evidence="12 13">WDS2C27</strain>
    </source>
</reference>
<evidence type="ECO:0000256" key="2">
    <source>
        <dbReference type="ARBA" id="ARBA00012637"/>
    </source>
</evidence>
<dbReference type="EC" id="1.6.5.9" evidence="2"/>
<evidence type="ECO:0000256" key="5">
    <source>
        <dbReference type="ARBA" id="ARBA00022946"/>
    </source>
</evidence>
<comment type="caution">
    <text evidence="12">The sequence shown here is derived from an EMBL/GenBank/DDBJ whole genome shotgun (WGS) entry which is preliminary data.</text>
</comment>